<feature type="transmembrane region" description="Helical" evidence="3">
    <location>
        <begin position="133"/>
        <end position="153"/>
    </location>
</feature>
<dbReference type="SMART" id="SM00091">
    <property type="entry name" value="PAS"/>
    <property type="match status" value="1"/>
</dbReference>
<reference evidence="5 6" key="2">
    <citation type="journal article" date="2010" name="Stand. Genomic Sci.">
        <title>Complete genome sequence of Chitinophaga pinensis type strain (UQM 2034).</title>
        <authorList>
            <person name="Glavina Del Rio T."/>
            <person name="Abt B."/>
            <person name="Spring S."/>
            <person name="Lapidus A."/>
            <person name="Nolan M."/>
            <person name="Tice H."/>
            <person name="Copeland A."/>
            <person name="Cheng J.F."/>
            <person name="Chen F."/>
            <person name="Bruce D."/>
            <person name="Goodwin L."/>
            <person name="Pitluck S."/>
            <person name="Ivanova N."/>
            <person name="Mavromatis K."/>
            <person name="Mikhailova N."/>
            <person name="Pati A."/>
            <person name="Chen A."/>
            <person name="Palaniappan K."/>
            <person name="Land M."/>
            <person name="Hauser L."/>
            <person name="Chang Y.J."/>
            <person name="Jeffries C.D."/>
            <person name="Chain P."/>
            <person name="Saunders E."/>
            <person name="Detter J.C."/>
            <person name="Brettin T."/>
            <person name="Rohde M."/>
            <person name="Goker M."/>
            <person name="Bristow J."/>
            <person name="Eisen J.A."/>
            <person name="Markowitz V."/>
            <person name="Hugenholtz P."/>
            <person name="Kyrpides N.C."/>
            <person name="Klenk H.P."/>
            <person name="Lucas S."/>
        </authorList>
    </citation>
    <scope>NUCLEOTIDE SEQUENCE [LARGE SCALE GENOMIC DNA]</scope>
    <source>
        <strain evidence="6">ATCC 43595 / DSM 2588 / LMG 13176 / NBRC 15968 / NCIMB 11800 / UQM 2034</strain>
    </source>
</reference>
<dbReference type="OrthoDB" id="741455at2"/>
<dbReference type="EMBL" id="CP001699">
    <property type="protein sequence ID" value="ACU62959.1"/>
    <property type="molecule type" value="Genomic_DNA"/>
</dbReference>
<dbReference type="SUPFAM" id="SSF55785">
    <property type="entry name" value="PYP-like sensor domain (PAS domain)"/>
    <property type="match status" value="1"/>
</dbReference>
<dbReference type="Proteomes" id="UP000002215">
    <property type="component" value="Chromosome"/>
</dbReference>
<protein>
    <recommendedName>
        <fullName evidence="2">histidine kinase</fullName>
        <ecNumber evidence="2">2.7.13.3</ecNumber>
    </recommendedName>
</protein>
<organism evidence="5 6">
    <name type="scientific">Chitinophaga pinensis (strain ATCC 43595 / DSM 2588 / LMG 13176 / NBRC 15968 / NCIMB 11800 / UQM 2034)</name>
    <dbReference type="NCBI Taxonomy" id="485918"/>
    <lineage>
        <taxon>Bacteria</taxon>
        <taxon>Pseudomonadati</taxon>
        <taxon>Bacteroidota</taxon>
        <taxon>Chitinophagia</taxon>
        <taxon>Chitinophagales</taxon>
        <taxon>Chitinophagaceae</taxon>
        <taxon>Chitinophaga</taxon>
    </lineage>
</organism>
<dbReference type="InterPro" id="IPR013656">
    <property type="entry name" value="PAS_4"/>
</dbReference>
<gene>
    <name evidence="5" type="ordered locus">Cpin_5530</name>
</gene>
<dbReference type="EC" id="2.7.13.3" evidence="2"/>
<feature type="transmembrane region" description="Helical" evidence="3">
    <location>
        <begin position="32"/>
        <end position="54"/>
    </location>
</feature>
<dbReference type="CDD" id="cd00082">
    <property type="entry name" value="HisKA"/>
    <property type="match status" value="1"/>
</dbReference>
<evidence type="ECO:0000256" key="1">
    <source>
        <dbReference type="ARBA" id="ARBA00000085"/>
    </source>
</evidence>
<dbReference type="NCBIfam" id="TIGR00229">
    <property type="entry name" value="sensory_box"/>
    <property type="match status" value="1"/>
</dbReference>
<feature type="domain" description="PAS" evidence="4">
    <location>
        <begin position="213"/>
        <end position="282"/>
    </location>
</feature>
<dbReference type="PROSITE" id="PS50112">
    <property type="entry name" value="PAS"/>
    <property type="match status" value="1"/>
</dbReference>
<evidence type="ECO:0000256" key="3">
    <source>
        <dbReference type="SAM" id="Phobius"/>
    </source>
</evidence>
<dbReference type="Gene3D" id="3.30.450.20">
    <property type="entry name" value="PAS domain"/>
    <property type="match status" value="1"/>
</dbReference>
<sequence length="404" mass="46364">MPTSKRLSTATGFSLRTTLLGSEDEFSFGHRIFNMTCVITLAILSTFVCINLLIKEMQAALLVTGLLCLQIFFYVLSRRFRQYRSIIVWYVIAVYGGLICNYYLNAGINGPSLLLFYTTFQLALNVSAKKKYILWMILGIIIPGGLIFSEFYFPEAIGGMYDNKLDKTIDLFGCYLLALVYIVFASYSFKSELEAQHEREKKGSAELMEYGIRLQAFFESLSDNFILLDKEMKVIYFNKAALDLSITEYGKAFEANQPIEQYIHESNKKSFRQGFNTALSGETIALDFRREYAVKETWWQIAFNPARNGTGDIIGVTIVMKDITDAYLYRLRIERKNNLLEKIAFMQAHELRGPLTSVQSLIELIKDEYGDMDLIYTRKLEEGLNRLDAKIKEIIALSSEHKKE</sequence>
<reference evidence="6" key="1">
    <citation type="submission" date="2009-08" db="EMBL/GenBank/DDBJ databases">
        <title>The complete genome of Chitinophaga pinensis DSM 2588.</title>
        <authorList>
            <consortium name="US DOE Joint Genome Institute (JGI-PGF)"/>
            <person name="Lucas S."/>
            <person name="Copeland A."/>
            <person name="Lapidus A."/>
            <person name="Glavina del Rio T."/>
            <person name="Dalin E."/>
            <person name="Tice H."/>
            <person name="Bruce D."/>
            <person name="Goodwin L."/>
            <person name="Pitluck S."/>
            <person name="Kyrpides N."/>
            <person name="Mavromatis K."/>
            <person name="Ivanova N."/>
            <person name="Mikhailova N."/>
            <person name="Sims D."/>
            <person name="Meinche L."/>
            <person name="Brettin T."/>
            <person name="Detter J.C."/>
            <person name="Han C."/>
            <person name="Larimer F."/>
            <person name="Land M."/>
            <person name="Hauser L."/>
            <person name="Markowitz V."/>
            <person name="Cheng J.-F."/>
            <person name="Hugenholtz P."/>
            <person name="Woyke T."/>
            <person name="Wu D."/>
            <person name="Spring S."/>
            <person name="Klenk H.-P."/>
            <person name="Eisen J.A."/>
        </authorList>
    </citation>
    <scope>NUCLEOTIDE SEQUENCE [LARGE SCALE GENOMIC DNA]</scope>
    <source>
        <strain evidence="6">ATCC 43595 / DSM 2588 / LMG 13176 / NBRC 15968 / NCIMB 11800 / UQM 2034</strain>
    </source>
</reference>
<accession>A0A979GY50</accession>
<dbReference type="InterPro" id="IPR035965">
    <property type="entry name" value="PAS-like_dom_sf"/>
</dbReference>
<evidence type="ECO:0000259" key="4">
    <source>
        <dbReference type="PROSITE" id="PS50112"/>
    </source>
</evidence>
<dbReference type="AlphaFoldDB" id="A0A979GY50"/>
<dbReference type="InterPro" id="IPR036097">
    <property type="entry name" value="HisK_dim/P_sf"/>
</dbReference>
<keyword evidence="3" id="KW-0472">Membrane</keyword>
<dbReference type="Pfam" id="PF08448">
    <property type="entry name" value="PAS_4"/>
    <property type="match status" value="1"/>
</dbReference>
<evidence type="ECO:0000313" key="5">
    <source>
        <dbReference type="EMBL" id="ACU62959.1"/>
    </source>
</evidence>
<proteinExistence type="predicted"/>
<name>A0A979GY50_CHIPD</name>
<evidence type="ECO:0000313" key="6">
    <source>
        <dbReference type="Proteomes" id="UP000002215"/>
    </source>
</evidence>
<feature type="transmembrane region" description="Helical" evidence="3">
    <location>
        <begin position="169"/>
        <end position="189"/>
    </location>
</feature>
<dbReference type="RefSeq" id="WP_012793126.1">
    <property type="nucleotide sequence ID" value="NC_013132.1"/>
</dbReference>
<evidence type="ECO:0000256" key="2">
    <source>
        <dbReference type="ARBA" id="ARBA00012438"/>
    </source>
</evidence>
<dbReference type="InterPro" id="IPR003661">
    <property type="entry name" value="HisK_dim/P_dom"/>
</dbReference>
<dbReference type="CDD" id="cd00130">
    <property type="entry name" value="PAS"/>
    <property type="match status" value="1"/>
</dbReference>
<dbReference type="SUPFAM" id="SSF47384">
    <property type="entry name" value="Homodimeric domain of signal transducing histidine kinase"/>
    <property type="match status" value="1"/>
</dbReference>
<feature type="transmembrane region" description="Helical" evidence="3">
    <location>
        <begin position="60"/>
        <end position="77"/>
    </location>
</feature>
<dbReference type="KEGG" id="cpi:Cpin_5530"/>
<keyword evidence="3" id="KW-1133">Transmembrane helix</keyword>
<comment type="catalytic activity">
    <reaction evidence="1">
        <text>ATP + protein L-histidine = ADP + protein N-phospho-L-histidine.</text>
        <dbReference type="EC" id="2.7.13.3"/>
    </reaction>
</comment>
<dbReference type="Gene3D" id="1.10.287.130">
    <property type="match status" value="1"/>
</dbReference>
<dbReference type="InterPro" id="IPR000014">
    <property type="entry name" value="PAS"/>
</dbReference>
<dbReference type="GO" id="GO:0000155">
    <property type="term" value="F:phosphorelay sensor kinase activity"/>
    <property type="evidence" value="ECO:0007669"/>
    <property type="project" value="InterPro"/>
</dbReference>
<keyword evidence="3" id="KW-0812">Transmembrane</keyword>
<feature type="transmembrane region" description="Helical" evidence="3">
    <location>
        <begin position="86"/>
        <end position="104"/>
    </location>
</feature>